<dbReference type="PRINTS" id="PR00455">
    <property type="entry name" value="HTHTETR"/>
</dbReference>
<dbReference type="PANTHER" id="PTHR30055">
    <property type="entry name" value="HTH-TYPE TRANSCRIPTIONAL REGULATOR RUTR"/>
    <property type="match status" value="1"/>
</dbReference>
<protein>
    <submittedName>
        <fullName evidence="6">TetR/AcrR family transcriptional regulator</fullName>
    </submittedName>
</protein>
<name>A0ABW7TDK5_9NOCA</name>
<evidence type="ECO:0000256" key="2">
    <source>
        <dbReference type="ARBA" id="ARBA00023125"/>
    </source>
</evidence>
<evidence type="ECO:0000256" key="3">
    <source>
        <dbReference type="ARBA" id="ARBA00023163"/>
    </source>
</evidence>
<evidence type="ECO:0000313" key="6">
    <source>
        <dbReference type="EMBL" id="MFI1459107.1"/>
    </source>
</evidence>
<dbReference type="RefSeq" id="WP_051158166.1">
    <property type="nucleotide sequence ID" value="NZ_JBIRUQ010000001.1"/>
</dbReference>
<evidence type="ECO:0000256" key="4">
    <source>
        <dbReference type="PROSITE-ProRule" id="PRU00335"/>
    </source>
</evidence>
<keyword evidence="7" id="KW-1185">Reference proteome</keyword>
<dbReference type="Gene3D" id="1.10.357.10">
    <property type="entry name" value="Tetracycline Repressor, domain 2"/>
    <property type="match status" value="2"/>
</dbReference>
<accession>A0ABW7TDK5</accession>
<dbReference type="InterPro" id="IPR001647">
    <property type="entry name" value="HTH_TetR"/>
</dbReference>
<dbReference type="InterPro" id="IPR009057">
    <property type="entry name" value="Homeodomain-like_sf"/>
</dbReference>
<dbReference type="PROSITE" id="PS50977">
    <property type="entry name" value="HTH_TETR_2"/>
    <property type="match status" value="2"/>
</dbReference>
<feature type="domain" description="HTH tetR-type" evidence="5">
    <location>
        <begin position="11"/>
        <end position="71"/>
    </location>
</feature>
<dbReference type="GeneID" id="93509404"/>
<dbReference type="PANTHER" id="PTHR30055:SF234">
    <property type="entry name" value="HTH-TYPE TRANSCRIPTIONAL REGULATOR BETI"/>
    <property type="match status" value="1"/>
</dbReference>
<evidence type="ECO:0000256" key="1">
    <source>
        <dbReference type="ARBA" id="ARBA00023015"/>
    </source>
</evidence>
<feature type="DNA-binding region" description="H-T-H motif" evidence="4">
    <location>
        <begin position="253"/>
        <end position="272"/>
    </location>
</feature>
<dbReference type="InterPro" id="IPR050109">
    <property type="entry name" value="HTH-type_TetR-like_transc_reg"/>
</dbReference>
<sequence length="423" mass="46071">MNTARRNARGEASVQRILDATVQLVGRYGYDNTTIARITKFTQLPASSIYWYFRDKDELIASALEYSYTRFARGRRSWQGFDPAVPLEDQLIGELEPELQASESEAPLRLGIMLALEGSAARSKIQEPFQRRRAAALESIRNWWDDVFAAFDADENTRGPGTWWMSTLTLALMDGHYISDVVADGPAAVAHRSRIVGLVLASAFTALRTGAEPIPTAELPTQPPALADETTGPAALLSVTRRLVAEHGYEGATIGRICSATGMQRSSVYWRYKDKDSLIKAAVAEPFLELLAPLHALGEKPWTEEVSAALSTTMRGAHDHPDTIKAGLLLKVQQWDPPTAGGLAVAAGTAGAETALAEWFAEALPPTGRAEAFGEHLAWTVLRLVEGLMLRSALGRPAPVEATTRLFDAMMDGVMNQWPTSVV</sequence>
<gene>
    <name evidence="6" type="ORF">ACH4WX_00130</name>
</gene>
<organism evidence="6 7">
    <name type="scientific">Nocardia carnea</name>
    <dbReference type="NCBI Taxonomy" id="37328"/>
    <lineage>
        <taxon>Bacteria</taxon>
        <taxon>Bacillati</taxon>
        <taxon>Actinomycetota</taxon>
        <taxon>Actinomycetes</taxon>
        <taxon>Mycobacteriales</taxon>
        <taxon>Nocardiaceae</taxon>
        <taxon>Nocardia</taxon>
    </lineage>
</organism>
<evidence type="ECO:0000313" key="7">
    <source>
        <dbReference type="Proteomes" id="UP001611263"/>
    </source>
</evidence>
<evidence type="ECO:0000259" key="5">
    <source>
        <dbReference type="PROSITE" id="PS50977"/>
    </source>
</evidence>
<keyword evidence="2 4" id="KW-0238">DNA-binding</keyword>
<keyword evidence="1" id="KW-0805">Transcription regulation</keyword>
<comment type="caution">
    <text evidence="6">The sequence shown here is derived from an EMBL/GenBank/DDBJ whole genome shotgun (WGS) entry which is preliminary data.</text>
</comment>
<dbReference type="Pfam" id="PF00440">
    <property type="entry name" value="TetR_N"/>
    <property type="match status" value="2"/>
</dbReference>
<dbReference type="Proteomes" id="UP001611263">
    <property type="component" value="Unassembled WGS sequence"/>
</dbReference>
<feature type="DNA-binding region" description="H-T-H motif" evidence="4">
    <location>
        <begin position="34"/>
        <end position="53"/>
    </location>
</feature>
<reference evidence="6 7" key="1">
    <citation type="submission" date="2024-10" db="EMBL/GenBank/DDBJ databases">
        <title>The Natural Products Discovery Center: Release of the First 8490 Sequenced Strains for Exploring Actinobacteria Biosynthetic Diversity.</title>
        <authorList>
            <person name="Kalkreuter E."/>
            <person name="Kautsar S.A."/>
            <person name="Yang D."/>
            <person name="Bader C.D."/>
            <person name="Teijaro C.N."/>
            <person name="Fluegel L."/>
            <person name="Davis C.M."/>
            <person name="Simpson J.R."/>
            <person name="Lauterbach L."/>
            <person name="Steele A.D."/>
            <person name="Gui C."/>
            <person name="Meng S."/>
            <person name="Li G."/>
            <person name="Viehrig K."/>
            <person name="Ye F."/>
            <person name="Su P."/>
            <person name="Kiefer A.F."/>
            <person name="Nichols A."/>
            <person name="Cepeda A.J."/>
            <person name="Yan W."/>
            <person name="Fan B."/>
            <person name="Jiang Y."/>
            <person name="Adhikari A."/>
            <person name="Zheng C.-J."/>
            <person name="Schuster L."/>
            <person name="Cowan T.M."/>
            <person name="Smanski M.J."/>
            <person name="Chevrette M.G."/>
            <person name="De Carvalho L.P.S."/>
            <person name="Shen B."/>
        </authorList>
    </citation>
    <scope>NUCLEOTIDE SEQUENCE [LARGE SCALE GENOMIC DNA]</scope>
    <source>
        <strain evidence="6 7">NPDC020568</strain>
    </source>
</reference>
<keyword evidence="3" id="KW-0804">Transcription</keyword>
<proteinExistence type="predicted"/>
<dbReference type="SUPFAM" id="SSF46689">
    <property type="entry name" value="Homeodomain-like"/>
    <property type="match status" value="2"/>
</dbReference>
<dbReference type="EMBL" id="JBIRUQ010000001">
    <property type="protein sequence ID" value="MFI1459107.1"/>
    <property type="molecule type" value="Genomic_DNA"/>
</dbReference>
<feature type="domain" description="HTH tetR-type" evidence="5">
    <location>
        <begin position="230"/>
        <end position="290"/>
    </location>
</feature>